<feature type="domain" description="Mce/MlaD" evidence="2">
    <location>
        <begin position="40"/>
        <end position="121"/>
    </location>
</feature>
<keyword evidence="1" id="KW-0472">Membrane</keyword>
<keyword evidence="1" id="KW-1133">Transmembrane helix</keyword>
<dbReference type="eggNOG" id="COG1463">
    <property type="taxonomic scope" value="Bacteria"/>
</dbReference>
<dbReference type="GO" id="GO:0005548">
    <property type="term" value="F:phospholipid transporter activity"/>
    <property type="evidence" value="ECO:0007669"/>
    <property type="project" value="TreeGrafter"/>
</dbReference>
<name>A0A017TET9_9BACT</name>
<dbReference type="PANTHER" id="PTHR33371:SF4">
    <property type="entry name" value="INTERMEMBRANE PHOSPHOLIPID TRANSPORT SYSTEM BINDING PROTEIN MLAD"/>
    <property type="match status" value="1"/>
</dbReference>
<organism evidence="3 4">
    <name type="scientific">Chondromyces apiculatus DSM 436</name>
    <dbReference type="NCBI Taxonomy" id="1192034"/>
    <lineage>
        <taxon>Bacteria</taxon>
        <taxon>Pseudomonadati</taxon>
        <taxon>Myxococcota</taxon>
        <taxon>Polyangia</taxon>
        <taxon>Polyangiales</taxon>
        <taxon>Polyangiaceae</taxon>
        <taxon>Chondromyces</taxon>
    </lineage>
</organism>
<comment type="caution">
    <text evidence="3">The sequence shown here is derived from an EMBL/GenBank/DDBJ whole genome shotgun (WGS) entry which is preliminary data.</text>
</comment>
<evidence type="ECO:0000313" key="4">
    <source>
        <dbReference type="Proteomes" id="UP000019678"/>
    </source>
</evidence>
<dbReference type="PANTHER" id="PTHR33371">
    <property type="entry name" value="INTERMEMBRANE PHOSPHOLIPID TRANSPORT SYSTEM BINDING PROTEIN MLAD-RELATED"/>
    <property type="match status" value="1"/>
</dbReference>
<dbReference type="OrthoDB" id="9769132at2"/>
<evidence type="ECO:0000259" key="2">
    <source>
        <dbReference type="Pfam" id="PF02470"/>
    </source>
</evidence>
<sequence length="370" mass="39704">MGAMRRSRELKVGFFVLAGLFFTGLVVFLIGDERRLFNPSVEYQARFADVQGLKAGAPIRMGGIDIGHVDEVGYGKDARDTTIYVTMKIVETEAGRIRKDSTVKIATKGLLGDKMIELSKGEATEALPPGSEITSEVPKDMLTAVGEMAVKAEGALDNIERASASLADERLHDDLRSAVASMNRVLNQAAQGEGYVNRVLTNPEEAERISRAVSGLERAGNELSLTLREVRSIVGRVQSGPGFAHDVIYGDGPRKEIQQFGAAAEEVGVTLRGIRESDSLAHDVLYGGKGDGAEALANVTAITADLRGIMRDVRAGKGTLGALLVDPSIYEDMKVLLGNVQRNDVLRALVRYSIKQDEKAPAAKPVVTSP</sequence>
<dbReference type="AlphaFoldDB" id="A0A017TET9"/>
<dbReference type="Proteomes" id="UP000019678">
    <property type="component" value="Unassembled WGS sequence"/>
</dbReference>
<dbReference type="InterPro" id="IPR003399">
    <property type="entry name" value="Mce/MlaD"/>
</dbReference>
<reference evidence="3 4" key="1">
    <citation type="submission" date="2013-05" db="EMBL/GenBank/DDBJ databases">
        <title>Genome assembly of Chondromyces apiculatus DSM 436.</title>
        <authorList>
            <person name="Sharma G."/>
            <person name="Khatri I."/>
            <person name="Kaur C."/>
            <person name="Mayilraj S."/>
            <person name="Subramanian S."/>
        </authorList>
    </citation>
    <scope>NUCLEOTIDE SEQUENCE [LARGE SCALE GENOMIC DNA]</scope>
    <source>
        <strain evidence="3 4">DSM 436</strain>
    </source>
</reference>
<keyword evidence="1" id="KW-0812">Transmembrane</keyword>
<proteinExistence type="predicted"/>
<gene>
    <name evidence="3" type="ORF">CAP_0098</name>
</gene>
<dbReference type="Pfam" id="PF02470">
    <property type="entry name" value="MlaD"/>
    <property type="match status" value="1"/>
</dbReference>
<feature type="transmembrane region" description="Helical" evidence="1">
    <location>
        <begin position="12"/>
        <end position="31"/>
    </location>
</feature>
<dbReference type="EMBL" id="ASRX01000010">
    <property type="protein sequence ID" value="EYF07345.1"/>
    <property type="molecule type" value="Genomic_DNA"/>
</dbReference>
<evidence type="ECO:0000256" key="1">
    <source>
        <dbReference type="SAM" id="Phobius"/>
    </source>
</evidence>
<evidence type="ECO:0000313" key="3">
    <source>
        <dbReference type="EMBL" id="EYF07345.1"/>
    </source>
</evidence>
<accession>A0A017TET9</accession>
<protein>
    <submittedName>
        <fullName evidence="3">Mammalian cell entry related protein</fullName>
    </submittedName>
</protein>
<keyword evidence="4" id="KW-1185">Reference proteome</keyword>
<dbReference type="InterPro" id="IPR052336">
    <property type="entry name" value="MlaD_Phospholipid_Transporter"/>
</dbReference>
<dbReference type="STRING" id="1192034.CAP_0098"/>
<dbReference type="GO" id="GO:0005543">
    <property type="term" value="F:phospholipid binding"/>
    <property type="evidence" value="ECO:0007669"/>
    <property type="project" value="TreeGrafter"/>
</dbReference>